<dbReference type="Gene3D" id="6.10.340.10">
    <property type="match status" value="1"/>
</dbReference>
<comment type="caution">
    <text evidence="3">The sequence shown here is derived from an EMBL/GenBank/DDBJ whole genome shotgun (WGS) entry which is preliminary data.</text>
</comment>
<dbReference type="Gene3D" id="3.30.450.20">
    <property type="entry name" value="PAS domain"/>
    <property type="match status" value="3"/>
</dbReference>
<reference evidence="3 4" key="1">
    <citation type="submission" date="2018-03" db="EMBL/GenBank/DDBJ databases">
        <title>Genome sequence of Clostridium vincentii DSM 10228.</title>
        <authorList>
            <person name="Poehlein A."/>
            <person name="Daniel R."/>
        </authorList>
    </citation>
    <scope>NUCLEOTIDE SEQUENCE [LARGE SCALE GENOMIC DNA]</scope>
    <source>
        <strain evidence="3 4">DSM 10228</strain>
    </source>
</reference>
<evidence type="ECO:0000313" key="4">
    <source>
        <dbReference type="Proteomes" id="UP000239471"/>
    </source>
</evidence>
<protein>
    <submittedName>
        <fullName evidence="3">Nitrate/nitrite sensor protein NarQ</fullName>
    </submittedName>
</protein>
<proteinExistence type="predicted"/>
<gene>
    <name evidence="3" type="ORF">CLVI_20010</name>
</gene>
<keyword evidence="4" id="KW-1185">Reference proteome</keyword>
<feature type="transmembrane region" description="Helical" evidence="1">
    <location>
        <begin position="21"/>
        <end position="38"/>
    </location>
</feature>
<feature type="transmembrane region" description="Helical" evidence="1">
    <location>
        <begin position="276"/>
        <end position="296"/>
    </location>
</feature>
<dbReference type="RefSeq" id="WP_242980645.1">
    <property type="nucleotide sequence ID" value="NZ_PVXQ01000020.1"/>
</dbReference>
<name>A0A2T0BDU6_9CLOT</name>
<dbReference type="CDD" id="cd06225">
    <property type="entry name" value="HAMP"/>
    <property type="match status" value="1"/>
</dbReference>
<dbReference type="InterPro" id="IPR035965">
    <property type="entry name" value="PAS-like_dom_sf"/>
</dbReference>
<evidence type="ECO:0000313" key="3">
    <source>
        <dbReference type="EMBL" id="PRR82066.1"/>
    </source>
</evidence>
<dbReference type="InterPro" id="IPR000700">
    <property type="entry name" value="PAS-assoc_C"/>
</dbReference>
<dbReference type="SUPFAM" id="SSF55785">
    <property type="entry name" value="PYP-like sensor domain (PAS domain)"/>
    <property type="match status" value="1"/>
</dbReference>
<evidence type="ECO:0000256" key="1">
    <source>
        <dbReference type="SAM" id="Phobius"/>
    </source>
</evidence>
<dbReference type="PROSITE" id="PS50113">
    <property type="entry name" value="PAC"/>
    <property type="match status" value="1"/>
</dbReference>
<accession>A0A2T0BDU6</accession>
<keyword evidence="1" id="KW-0812">Transmembrane</keyword>
<feature type="domain" description="PAC" evidence="2">
    <location>
        <begin position="481"/>
        <end position="534"/>
    </location>
</feature>
<keyword evidence="1" id="KW-1133">Transmembrane helix</keyword>
<evidence type="ECO:0000259" key="2">
    <source>
        <dbReference type="PROSITE" id="PS50113"/>
    </source>
</evidence>
<dbReference type="EMBL" id="PVXQ01000020">
    <property type="protein sequence ID" value="PRR82066.1"/>
    <property type="molecule type" value="Genomic_DNA"/>
</dbReference>
<organism evidence="3 4">
    <name type="scientific">Clostridium vincentii</name>
    <dbReference type="NCBI Taxonomy" id="52704"/>
    <lineage>
        <taxon>Bacteria</taxon>
        <taxon>Bacillati</taxon>
        <taxon>Bacillota</taxon>
        <taxon>Clostridia</taxon>
        <taxon>Eubacteriales</taxon>
        <taxon>Clostridiaceae</taxon>
        <taxon>Clostridium</taxon>
    </lineage>
</organism>
<dbReference type="Proteomes" id="UP000239471">
    <property type="component" value="Unassembled WGS sequence"/>
</dbReference>
<sequence>MSKTNFINKSYKDKLRATYTLLVFMLLILLSVFLYFQMNTYVKPIIRDIGSHVVDSQAQYLGERFHNQNKMLEILASTETFKSGDIDAIKQELDNQMLKDGNLILSIKYKSITGEEYENNPYNINSSDVYEKDLLTGNSPKAKTQAIFNETLGEYIVFTGAKITDNTGTVNGVLLINVGVKEVANSLSKTKMGLVNELWIFDSLGNAIVNPNEEQTSILDTESFIKDVDTKPFGEINTINSKDSLNDLVYCQIPNTENLYLAMPIEHGDFSKAVKLLFLIFLCSAIIISFLIFIFANKMTNFVAKPLTRMVKIIEGSNGINSIQIPNDLKSSKDEIGVLANTIDTMATNIRNNVDTLNCEIKERRKAQKHLTVLNDDLECRVQERTKALTKVTENLTISEDRFRISMEASNIGLYDSDCINNILVVNDIFLKLINAPEYKQRFLKESDWTQFNGQFDDYIYEDDVLITTQFSEDNLTMVGKDFYTEFRLKEDPTIWLSFVGQSINKDEFGKAKRFIGVLQNITERKKTEVEIKVAKEQAEEANLAKS</sequence>
<keyword evidence="1" id="KW-0472">Membrane</keyword>
<dbReference type="AlphaFoldDB" id="A0A2T0BDU6"/>